<evidence type="ECO:0000313" key="9">
    <source>
        <dbReference type="Proteomes" id="UP000765802"/>
    </source>
</evidence>
<keyword evidence="3" id="KW-0328">Glycosyltransferase</keyword>
<dbReference type="SUPFAM" id="SSF53448">
    <property type="entry name" value="Nucleotide-diphospho-sugar transferases"/>
    <property type="match status" value="1"/>
</dbReference>
<proteinExistence type="inferred from homology"/>
<comment type="caution">
    <text evidence="8">The sequence shown here is derived from an EMBL/GenBank/DDBJ whole genome shotgun (WGS) entry which is preliminary data.</text>
</comment>
<evidence type="ECO:0000256" key="5">
    <source>
        <dbReference type="ARBA" id="ARBA00022842"/>
    </source>
</evidence>
<reference evidence="8 9" key="1">
    <citation type="submission" date="2016-07" db="EMBL/GenBank/DDBJ databases">
        <title>Genome analysis of Flavihumibacter stibioxidans YS-17.</title>
        <authorList>
            <person name="Shi K."/>
            <person name="Han Y."/>
            <person name="Wang G."/>
        </authorList>
    </citation>
    <scope>NUCLEOTIDE SEQUENCE [LARGE SCALE GENOMIC DNA]</scope>
    <source>
        <strain evidence="8 9">YS-17</strain>
    </source>
</reference>
<dbReference type="Gene3D" id="3.90.550.10">
    <property type="entry name" value="Spore Coat Polysaccharide Biosynthesis Protein SpsA, Chain A"/>
    <property type="match status" value="1"/>
</dbReference>
<dbReference type="InterPro" id="IPR029044">
    <property type="entry name" value="Nucleotide-diphossugar_trans"/>
</dbReference>
<keyword evidence="6" id="KW-0472">Membrane</keyword>
<evidence type="ECO:0000256" key="6">
    <source>
        <dbReference type="SAM" id="Phobius"/>
    </source>
</evidence>
<keyword evidence="6" id="KW-0812">Transmembrane</keyword>
<accession>A0ABR7M7F6</accession>
<comment type="similarity">
    <text evidence="2">Belongs to the glycosyltransferase 2 family.</text>
</comment>
<dbReference type="InterPro" id="IPR050256">
    <property type="entry name" value="Glycosyltransferase_2"/>
</dbReference>
<dbReference type="InterPro" id="IPR001173">
    <property type="entry name" value="Glyco_trans_2-like"/>
</dbReference>
<dbReference type="CDD" id="cd04179">
    <property type="entry name" value="DPM_DPG-synthase_like"/>
    <property type="match status" value="1"/>
</dbReference>
<feature type="transmembrane region" description="Helical" evidence="6">
    <location>
        <begin position="450"/>
        <end position="468"/>
    </location>
</feature>
<feature type="domain" description="Glycosyltransferase 2-like" evidence="7">
    <location>
        <begin position="3"/>
        <end position="113"/>
    </location>
</feature>
<evidence type="ECO:0000256" key="4">
    <source>
        <dbReference type="ARBA" id="ARBA00022679"/>
    </source>
</evidence>
<dbReference type="InterPro" id="IPR023214">
    <property type="entry name" value="HAD_sf"/>
</dbReference>
<keyword evidence="6" id="KW-1133">Transmembrane helix</keyword>
<evidence type="ECO:0000313" key="8">
    <source>
        <dbReference type="EMBL" id="MBC6490769.1"/>
    </source>
</evidence>
<dbReference type="PANTHER" id="PTHR48090:SF10">
    <property type="entry name" value="GLUCOSYL-3-PHOSPHOGLYCERATE SYNTHASE"/>
    <property type="match status" value="1"/>
</dbReference>
<keyword evidence="5" id="KW-0460">Magnesium</keyword>
<dbReference type="RefSeq" id="WP_187256123.1">
    <property type="nucleotide sequence ID" value="NZ_JBHULF010000014.1"/>
</dbReference>
<keyword evidence="4" id="KW-0808">Transferase</keyword>
<evidence type="ECO:0000259" key="7">
    <source>
        <dbReference type="Pfam" id="PF00535"/>
    </source>
</evidence>
<dbReference type="Gene3D" id="3.40.50.1000">
    <property type="entry name" value="HAD superfamily/HAD-like"/>
    <property type="match status" value="1"/>
</dbReference>
<sequence length="480" mass="52500">MVSVIIPVLNEGATIRKVIRNVRQTALPVEIIVVDDNSTDNTIEEAMKESVRIVTSSKRGKGLSMREGLLAAKFDTLVYLDGDITTYPPNVVDLLAGPILNEEADFVKSTFKRQAGRVTQLVAKPLLSILFPDLAWLEQPLSGMIAGKKSLLEKVNFEKDYGVDIGLLIDMHRLQARIREVNIGQVKNAMQSLEQLGKMSREVSRTILNKADALGVQNLATIGQIDLISRQMESSIRESIDKMEKMVLLEMDRVVLQGSFPEEAAQKLGLADGLEAINKFYTEPAERQQAIAALFAGTSMPDLLEISDDMPLVSGIRSLVTNLKKSGYAVGLVAENFSCVANHLKNTLGLDFVLSNHLKVEDGIITGEWHAAPWFINDSDGDSYQKCHMFTYIANRYGLSGRNIIYVSGNEEDQSCIDAAGIGRLFDSGSLTEMLDPGMARPQTIKPASLVLPAMMTAALGVLAFTIFRSAIKKPAIQAG</sequence>
<dbReference type="Pfam" id="PF00535">
    <property type="entry name" value="Glycos_transf_2"/>
    <property type="match status" value="1"/>
</dbReference>
<keyword evidence="9" id="KW-1185">Reference proteome</keyword>
<dbReference type="InterPro" id="IPR036412">
    <property type="entry name" value="HAD-like_sf"/>
</dbReference>
<dbReference type="Proteomes" id="UP000765802">
    <property type="component" value="Unassembled WGS sequence"/>
</dbReference>
<protein>
    <recommendedName>
        <fullName evidence="7">Glycosyltransferase 2-like domain-containing protein</fullName>
    </recommendedName>
</protein>
<organism evidence="8 9">
    <name type="scientific">Flavihumibacter stibioxidans</name>
    <dbReference type="NCBI Taxonomy" id="1834163"/>
    <lineage>
        <taxon>Bacteria</taxon>
        <taxon>Pseudomonadati</taxon>
        <taxon>Bacteroidota</taxon>
        <taxon>Chitinophagia</taxon>
        <taxon>Chitinophagales</taxon>
        <taxon>Chitinophagaceae</taxon>
        <taxon>Flavihumibacter</taxon>
    </lineage>
</organism>
<dbReference type="PANTHER" id="PTHR48090">
    <property type="entry name" value="UNDECAPRENYL-PHOSPHATE 4-DEOXY-4-FORMAMIDO-L-ARABINOSE TRANSFERASE-RELATED"/>
    <property type="match status" value="1"/>
</dbReference>
<gene>
    <name evidence="8" type="ORF">BC349_06975</name>
</gene>
<dbReference type="SUPFAM" id="SSF56784">
    <property type="entry name" value="HAD-like"/>
    <property type="match status" value="1"/>
</dbReference>
<evidence type="ECO:0000256" key="1">
    <source>
        <dbReference type="ARBA" id="ARBA00001946"/>
    </source>
</evidence>
<comment type="cofactor">
    <cofactor evidence="1">
        <name>Mg(2+)</name>
        <dbReference type="ChEBI" id="CHEBI:18420"/>
    </cofactor>
</comment>
<evidence type="ECO:0000256" key="3">
    <source>
        <dbReference type="ARBA" id="ARBA00022676"/>
    </source>
</evidence>
<evidence type="ECO:0000256" key="2">
    <source>
        <dbReference type="ARBA" id="ARBA00006739"/>
    </source>
</evidence>
<dbReference type="EMBL" id="MBUA01000012">
    <property type="protein sequence ID" value="MBC6490769.1"/>
    <property type="molecule type" value="Genomic_DNA"/>
</dbReference>
<name>A0ABR7M7F6_9BACT</name>